<dbReference type="EMBL" id="CAEKKB010000003">
    <property type="protein sequence ID" value="CAB4303439.1"/>
    <property type="molecule type" value="Genomic_DNA"/>
</dbReference>
<gene>
    <name evidence="1" type="ORF">ORAREDHAP_LOCUS19610</name>
</gene>
<organism evidence="1 2">
    <name type="scientific">Prunus armeniaca</name>
    <name type="common">Apricot</name>
    <name type="synonym">Armeniaca vulgaris</name>
    <dbReference type="NCBI Taxonomy" id="36596"/>
    <lineage>
        <taxon>Eukaryota</taxon>
        <taxon>Viridiplantae</taxon>
        <taxon>Streptophyta</taxon>
        <taxon>Embryophyta</taxon>
        <taxon>Tracheophyta</taxon>
        <taxon>Spermatophyta</taxon>
        <taxon>Magnoliopsida</taxon>
        <taxon>eudicotyledons</taxon>
        <taxon>Gunneridae</taxon>
        <taxon>Pentapetalae</taxon>
        <taxon>rosids</taxon>
        <taxon>fabids</taxon>
        <taxon>Rosales</taxon>
        <taxon>Rosaceae</taxon>
        <taxon>Amygdaloideae</taxon>
        <taxon>Amygdaleae</taxon>
        <taxon>Prunus</taxon>
    </lineage>
</organism>
<name>A0A6J5WPH7_PRUAR</name>
<reference evidence="2" key="1">
    <citation type="journal article" date="2020" name="Genome Biol.">
        <title>Gamete binning: chromosome-level and haplotype-resolved genome assembly enabled by high-throughput single-cell sequencing of gamete genomes.</title>
        <authorList>
            <person name="Campoy J.A."/>
            <person name="Sun H."/>
            <person name="Goel M."/>
            <person name="Jiao W.-B."/>
            <person name="Folz-Donahue K."/>
            <person name="Wang N."/>
            <person name="Rubio M."/>
            <person name="Liu C."/>
            <person name="Kukat C."/>
            <person name="Ruiz D."/>
            <person name="Huettel B."/>
            <person name="Schneeberger K."/>
        </authorList>
    </citation>
    <scope>NUCLEOTIDE SEQUENCE [LARGE SCALE GENOMIC DNA]</scope>
    <source>
        <strain evidence="2">cv. Rojo Pasion</strain>
    </source>
</reference>
<sequence>MTKLLTEDTRNGINPDINSVFVAPRSYNTFHKGNPDIPQRDLSQIQWRYCKEYGHKVSFCPHPNSRYMRQKKSSTTTVSSIAASVPYDGRNITAQSTTPTVADIQEMIHQALNMKNNVSNNSKVAYDFSVPSGKY</sequence>
<evidence type="ECO:0000313" key="2">
    <source>
        <dbReference type="Proteomes" id="UP000507245"/>
    </source>
</evidence>
<dbReference type="AlphaFoldDB" id="A0A6J5WPH7"/>
<dbReference type="Proteomes" id="UP000507245">
    <property type="component" value="Unassembled WGS sequence"/>
</dbReference>
<protein>
    <submittedName>
        <fullName evidence="1">Uncharacterized protein</fullName>
    </submittedName>
</protein>
<proteinExistence type="predicted"/>
<accession>A0A6J5WPH7</accession>
<evidence type="ECO:0000313" key="1">
    <source>
        <dbReference type="EMBL" id="CAB4303439.1"/>
    </source>
</evidence>
<keyword evidence="2" id="KW-1185">Reference proteome</keyword>